<name>A0ABY5HGV9_9GAMM</name>
<organism evidence="3 4">
    <name type="scientific">Marinobacterium rhizophilum</name>
    <dbReference type="NCBI Taxonomy" id="420402"/>
    <lineage>
        <taxon>Bacteria</taxon>
        <taxon>Pseudomonadati</taxon>
        <taxon>Pseudomonadota</taxon>
        <taxon>Gammaproteobacteria</taxon>
        <taxon>Oceanospirillales</taxon>
        <taxon>Oceanospirillaceae</taxon>
        <taxon>Marinobacterium</taxon>
    </lineage>
</organism>
<dbReference type="Proteomes" id="UP001058461">
    <property type="component" value="Chromosome"/>
</dbReference>
<proteinExistence type="predicted"/>
<keyword evidence="2" id="KW-0732">Signal</keyword>
<protein>
    <recommendedName>
        <fullName evidence="5">Murein lipoprotein</fullName>
    </recommendedName>
</protein>
<reference evidence="3" key="1">
    <citation type="submission" date="2021-04" db="EMBL/GenBank/DDBJ databases">
        <title>Oceanospirillales bacteria with DddD are important DMSP degraders in coastal seawater.</title>
        <authorList>
            <person name="Liu J."/>
        </authorList>
    </citation>
    <scope>NUCLEOTIDE SEQUENCE</scope>
    <source>
        <strain evidence="3">D13-1</strain>
    </source>
</reference>
<feature type="chain" id="PRO_5047548134" description="Murein lipoprotein" evidence="2">
    <location>
        <begin position="26"/>
        <end position="91"/>
    </location>
</feature>
<keyword evidence="4" id="KW-1185">Reference proteome</keyword>
<evidence type="ECO:0008006" key="5">
    <source>
        <dbReference type="Google" id="ProtNLM"/>
    </source>
</evidence>
<accession>A0ABY5HGV9</accession>
<evidence type="ECO:0000313" key="4">
    <source>
        <dbReference type="Proteomes" id="UP001058461"/>
    </source>
</evidence>
<dbReference type="InterPro" id="IPR021793">
    <property type="entry name" value="Oprl"/>
</dbReference>
<evidence type="ECO:0000256" key="2">
    <source>
        <dbReference type="SAM" id="SignalP"/>
    </source>
</evidence>
<feature type="signal peptide" evidence="2">
    <location>
        <begin position="1"/>
        <end position="25"/>
    </location>
</feature>
<dbReference type="PROSITE" id="PS51257">
    <property type="entry name" value="PROKAR_LIPOPROTEIN"/>
    <property type="match status" value="1"/>
</dbReference>
<evidence type="ECO:0000313" key="3">
    <source>
        <dbReference type="EMBL" id="UTW10532.1"/>
    </source>
</evidence>
<evidence type="ECO:0000256" key="1">
    <source>
        <dbReference type="SAM" id="MobiDB-lite"/>
    </source>
</evidence>
<dbReference type="EMBL" id="CP073347">
    <property type="protein sequence ID" value="UTW10532.1"/>
    <property type="molecule type" value="Genomic_DNA"/>
</dbReference>
<gene>
    <name evidence="3" type="ORF">KDW95_14670</name>
</gene>
<sequence>MRTRDLLRVSALVAFAALSFGCASSGDMRAMHQTHEQDMQRAQSTADSAKATADEALRVANDAKAMAAEANARSMATEEKINRMFQKSMMK</sequence>
<dbReference type="Pfam" id="PF11839">
    <property type="entry name" value="Alanine_zipper"/>
    <property type="match status" value="1"/>
</dbReference>
<dbReference type="NCBIfam" id="NF040598">
    <property type="entry name" value="Ala_zip_lipo"/>
    <property type="match status" value="1"/>
</dbReference>
<dbReference type="RefSeq" id="WP_255852580.1">
    <property type="nucleotide sequence ID" value="NZ_CP073347.1"/>
</dbReference>
<feature type="region of interest" description="Disordered" evidence="1">
    <location>
        <begin position="31"/>
        <end position="50"/>
    </location>
</feature>